<dbReference type="RefSeq" id="XP_031580184.1">
    <property type="nucleotide sequence ID" value="XM_031723098.1"/>
</dbReference>
<accession>A0A179UW69</accession>
<evidence type="ECO:0000313" key="2">
    <source>
        <dbReference type="Proteomes" id="UP000002038"/>
    </source>
</evidence>
<dbReference type="GeneID" id="42528220"/>
<dbReference type="EMBL" id="GG657466">
    <property type="protein sequence ID" value="OAT12053.1"/>
    <property type="molecule type" value="Genomic_DNA"/>
</dbReference>
<dbReference type="VEuPathDB" id="FungiDB:BDBG_07449"/>
<proteinExistence type="predicted"/>
<dbReference type="KEGG" id="bgh:BDBG_07449"/>
<dbReference type="Proteomes" id="UP000002038">
    <property type="component" value="Unassembled WGS sequence"/>
</dbReference>
<name>A0A179UW69_BLAGS</name>
<dbReference type="AlphaFoldDB" id="A0A179UW69"/>
<keyword evidence="2" id="KW-1185">Reference proteome</keyword>
<evidence type="ECO:0000313" key="1">
    <source>
        <dbReference type="EMBL" id="OAT12053.1"/>
    </source>
</evidence>
<organism evidence="1 2">
    <name type="scientific">Blastomyces gilchristii (strain SLH14081)</name>
    <name type="common">Blastomyces dermatitidis</name>
    <dbReference type="NCBI Taxonomy" id="559298"/>
    <lineage>
        <taxon>Eukaryota</taxon>
        <taxon>Fungi</taxon>
        <taxon>Dikarya</taxon>
        <taxon>Ascomycota</taxon>
        <taxon>Pezizomycotina</taxon>
        <taxon>Eurotiomycetes</taxon>
        <taxon>Eurotiomycetidae</taxon>
        <taxon>Onygenales</taxon>
        <taxon>Ajellomycetaceae</taxon>
        <taxon>Blastomyces</taxon>
    </lineage>
</organism>
<reference evidence="2" key="1">
    <citation type="journal article" date="2015" name="PLoS Genet.">
        <title>The dynamic genome and transcriptome of the human fungal pathogen Blastomyces and close relative Emmonsia.</title>
        <authorList>
            <person name="Munoz J.F."/>
            <person name="Gauthier G.M."/>
            <person name="Desjardins C.A."/>
            <person name="Gallo J.E."/>
            <person name="Holder J."/>
            <person name="Sullivan T.D."/>
            <person name="Marty A.J."/>
            <person name="Carmen J.C."/>
            <person name="Chen Z."/>
            <person name="Ding L."/>
            <person name="Gujja S."/>
            <person name="Magrini V."/>
            <person name="Misas E."/>
            <person name="Mitreva M."/>
            <person name="Priest M."/>
            <person name="Saif S."/>
            <person name="Whiston E.A."/>
            <person name="Young S."/>
            <person name="Zeng Q."/>
            <person name="Goldman W.E."/>
            <person name="Mardis E.R."/>
            <person name="Taylor J.W."/>
            <person name="McEwen J.G."/>
            <person name="Clay O.K."/>
            <person name="Klein B.S."/>
            <person name="Cuomo C.A."/>
        </authorList>
    </citation>
    <scope>NUCLEOTIDE SEQUENCE [LARGE SCALE GENOMIC DNA]</scope>
    <source>
        <strain evidence="2">SLH14081</strain>
    </source>
</reference>
<protein>
    <submittedName>
        <fullName evidence="1">Uncharacterized protein</fullName>
    </submittedName>
</protein>
<sequence length="139" mass="15537">MPWGRFSCRTRIWQFTVLDFRSSASSSCGCSRPLFPLPPCQSRMIRHGLLVCVEQLCLPGACKYLYWNYLRNNVYPCMSAAVRAPSGSSMLSPLATMTSSATNRTLSKVTDTHTHTPPVRTLTRHSRKVVQLSKVSLLA</sequence>
<gene>
    <name evidence="1" type="ORF">BDBG_07449</name>
</gene>